<organism evidence="1 2">
    <name type="scientific">Ceratosolen solmsi marchali</name>
    <dbReference type="NCBI Taxonomy" id="326594"/>
    <lineage>
        <taxon>Eukaryota</taxon>
        <taxon>Metazoa</taxon>
        <taxon>Ecdysozoa</taxon>
        <taxon>Arthropoda</taxon>
        <taxon>Hexapoda</taxon>
        <taxon>Insecta</taxon>
        <taxon>Pterygota</taxon>
        <taxon>Neoptera</taxon>
        <taxon>Endopterygota</taxon>
        <taxon>Hymenoptera</taxon>
        <taxon>Apocrita</taxon>
        <taxon>Proctotrupomorpha</taxon>
        <taxon>Chalcidoidea</taxon>
        <taxon>Agaonidae</taxon>
        <taxon>Agaoninae</taxon>
        <taxon>Ceratosolen</taxon>
    </lineage>
</organism>
<dbReference type="AlphaFoldDB" id="A0AAJ6YMH0"/>
<evidence type="ECO:0000313" key="2">
    <source>
        <dbReference type="RefSeq" id="XP_011500778.1"/>
    </source>
</evidence>
<accession>A0AAJ6YMH0</accession>
<gene>
    <name evidence="2" type="primary">LOC105364537</name>
</gene>
<protein>
    <submittedName>
        <fullName evidence="2">Uncharacterized protein LOC105364537</fullName>
    </submittedName>
</protein>
<reference evidence="2" key="1">
    <citation type="submission" date="2025-08" db="UniProtKB">
        <authorList>
            <consortium name="RefSeq"/>
        </authorList>
    </citation>
    <scope>IDENTIFICATION</scope>
</reference>
<evidence type="ECO:0000313" key="1">
    <source>
        <dbReference type="Proteomes" id="UP000695007"/>
    </source>
</evidence>
<sequence>MPVTCCLTPMMVRNAVEELQKKRERVPVSLLISHFQRCLPADRLNDQLKVELTKQADKAVKMGWLLRYSDHTYSLSTLRWQATVEEFGFD</sequence>
<dbReference type="RefSeq" id="XP_011500778.1">
    <property type="nucleotide sequence ID" value="XM_011502476.1"/>
</dbReference>
<dbReference type="GeneID" id="105364537"/>
<proteinExistence type="predicted"/>
<dbReference type="Proteomes" id="UP000695007">
    <property type="component" value="Unplaced"/>
</dbReference>
<name>A0AAJ6YMH0_9HYME</name>
<keyword evidence="1" id="KW-1185">Reference proteome</keyword>
<dbReference type="KEGG" id="csol:105364537"/>